<keyword evidence="2" id="KW-1185">Reference proteome</keyword>
<sequence length="120" mass="14063">MTVTFLWIRNDRPLLVPAIAQYLTKAGCMASNMILWGSHIQRDSPCFNMVFLTISPCLIDEETYKRNKELYYNLAIRVLLRYVQQFAVVPFNYYDNLLLSDMAIETPERTHENIIILTII</sequence>
<evidence type="ECO:0000313" key="2">
    <source>
        <dbReference type="Proteomes" id="UP000219338"/>
    </source>
</evidence>
<dbReference type="Proteomes" id="UP000219338">
    <property type="component" value="Unassembled WGS sequence"/>
</dbReference>
<protein>
    <submittedName>
        <fullName evidence="1">Uncharacterized protein</fullName>
    </submittedName>
</protein>
<name>A0A284R8E0_ARMOS</name>
<evidence type="ECO:0000313" key="1">
    <source>
        <dbReference type="EMBL" id="SJL05001.1"/>
    </source>
</evidence>
<dbReference type="EMBL" id="FUEG01000005">
    <property type="protein sequence ID" value="SJL05001.1"/>
    <property type="molecule type" value="Genomic_DNA"/>
</dbReference>
<reference evidence="2" key="1">
    <citation type="journal article" date="2017" name="Nat. Ecol. Evol.">
        <title>Genome expansion and lineage-specific genetic innovations in the forest pathogenic fungi Armillaria.</title>
        <authorList>
            <person name="Sipos G."/>
            <person name="Prasanna A.N."/>
            <person name="Walter M.C."/>
            <person name="O'Connor E."/>
            <person name="Balint B."/>
            <person name="Krizsan K."/>
            <person name="Kiss B."/>
            <person name="Hess J."/>
            <person name="Varga T."/>
            <person name="Slot J."/>
            <person name="Riley R."/>
            <person name="Boka B."/>
            <person name="Rigling D."/>
            <person name="Barry K."/>
            <person name="Lee J."/>
            <person name="Mihaltcheva S."/>
            <person name="LaButti K."/>
            <person name="Lipzen A."/>
            <person name="Waldron R."/>
            <person name="Moloney N.M."/>
            <person name="Sperisen C."/>
            <person name="Kredics L."/>
            <person name="Vagvoelgyi C."/>
            <person name="Patrignani A."/>
            <person name="Fitzpatrick D."/>
            <person name="Nagy I."/>
            <person name="Doyle S."/>
            <person name="Anderson J.B."/>
            <person name="Grigoriev I.V."/>
            <person name="Gueldener U."/>
            <person name="Muensterkoetter M."/>
            <person name="Nagy L.G."/>
        </authorList>
    </citation>
    <scope>NUCLEOTIDE SEQUENCE [LARGE SCALE GENOMIC DNA]</scope>
    <source>
        <strain evidence="2">C18/9</strain>
    </source>
</reference>
<dbReference type="AlphaFoldDB" id="A0A284R8E0"/>
<gene>
    <name evidence="1" type="ORF">ARMOST_08372</name>
</gene>
<proteinExistence type="predicted"/>
<accession>A0A284R8E0</accession>
<organism evidence="1 2">
    <name type="scientific">Armillaria ostoyae</name>
    <name type="common">Armillaria root rot fungus</name>
    <dbReference type="NCBI Taxonomy" id="47428"/>
    <lineage>
        <taxon>Eukaryota</taxon>
        <taxon>Fungi</taxon>
        <taxon>Dikarya</taxon>
        <taxon>Basidiomycota</taxon>
        <taxon>Agaricomycotina</taxon>
        <taxon>Agaricomycetes</taxon>
        <taxon>Agaricomycetidae</taxon>
        <taxon>Agaricales</taxon>
        <taxon>Marasmiineae</taxon>
        <taxon>Physalacriaceae</taxon>
        <taxon>Armillaria</taxon>
    </lineage>
</organism>